<name>A0ABP8E1N8_9MICO</name>
<comment type="caution">
    <text evidence="1">The sequence shown here is derived from an EMBL/GenBank/DDBJ whole genome shotgun (WGS) entry which is preliminary data.</text>
</comment>
<dbReference type="RefSeq" id="WP_344795081.1">
    <property type="nucleotide sequence ID" value="NZ_BAABAU010000001.1"/>
</dbReference>
<accession>A0ABP8E1N8</accession>
<sequence length="88" mass="9549">MQGKLIFVAGAAVGYVLGSRAGHQRYEQIAAGASKFWNSRSVQKQVVKVEQAAEAVLPKVVTGLFHVVVWAVKKLFGIQTKQRPATGR</sequence>
<proteinExistence type="predicted"/>
<organism evidence="1 2">
    <name type="scientific">Frondihabitans peucedani</name>
    <dbReference type="NCBI Taxonomy" id="598626"/>
    <lineage>
        <taxon>Bacteria</taxon>
        <taxon>Bacillati</taxon>
        <taxon>Actinomycetota</taxon>
        <taxon>Actinomycetes</taxon>
        <taxon>Micrococcales</taxon>
        <taxon>Microbacteriaceae</taxon>
        <taxon>Frondihabitans</taxon>
    </lineage>
</organism>
<reference evidence="2" key="1">
    <citation type="journal article" date="2019" name="Int. J. Syst. Evol. Microbiol.">
        <title>The Global Catalogue of Microorganisms (GCM) 10K type strain sequencing project: providing services to taxonomists for standard genome sequencing and annotation.</title>
        <authorList>
            <consortium name="The Broad Institute Genomics Platform"/>
            <consortium name="The Broad Institute Genome Sequencing Center for Infectious Disease"/>
            <person name="Wu L."/>
            <person name="Ma J."/>
        </authorList>
    </citation>
    <scope>NUCLEOTIDE SEQUENCE [LARGE SCALE GENOMIC DNA]</scope>
    <source>
        <strain evidence="2">JCM 17442</strain>
    </source>
</reference>
<evidence type="ECO:0000313" key="2">
    <source>
        <dbReference type="Proteomes" id="UP001501594"/>
    </source>
</evidence>
<dbReference type="Proteomes" id="UP001501594">
    <property type="component" value="Unassembled WGS sequence"/>
</dbReference>
<dbReference type="EMBL" id="BAABAU010000001">
    <property type="protein sequence ID" value="GAA4266131.1"/>
    <property type="molecule type" value="Genomic_DNA"/>
</dbReference>
<evidence type="ECO:0000313" key="1">
    <source>
        <dbReference type="EMBL" id="GAA4266131.1"/>
    </source>
</evidence>
<protein>
    <recommendedName>
        <fullName evidence="3">Protoporphyrinogen oxidase</fullName>
    </recommendedName>
</protein>
<evidence type="ECO:0008006" key="3">
    <source>
        <dbReference type="Google" id="ProtNLM"/>
    </source>
</evidence>
<keyword evidence="2" id="KW-1185">Reference proteome</keyword>
<gene>
    <name evidence="1" type="ORF">GCM10022256_17430</name>
</gene>